<evidence type="ECO:0000313" key="1">
    <source>
        <dbReference type="EMBL" id="KAF7512733.1"/>
    </source>
</evidence>
<organism evidence="1 2">
    <name type="scientific">Endocarpon pusillum</name>
    <dbReference type="NCBI Taxonomy" id="364733"/>
    <lineage>
        <taxon>Eukaryota</taxon>
        <taxon>Fungi</taxon>
        <taxon>Dikarya</taxon>
        <taxon>Ascomycota</taxon>
        <taxon>Pezizomycotina</taxon>
        <taxon>Eurotiomycetes</taxon>
        <taxon>Chaetothyriomycetidae</taxon>
        <taxon>Verrucariales</taxon>
        <taxon>Verrucariaceae</taxon>
        <taxon>Endocarpon</taxon>
    </lineage>
</organism>
<evidence type="ECO:0000313" key="2">
    <source>
        <dbReference type="Proteomes" id="UP000606974"/>
    </source>
</evidence>
<dbReference type="OrthoDB" id="10323211at2759"/>
<dbReference type="EMBL" id="JAACFV010000010">
    <property type="protein sequence ID" value="KAF7512733.1"/>
    <property type="molecule type" value="Genomic_DNA"/>
</dbReference>
<reference evidence="1" key="1">
    <citation type="submission" date="2020-02" db="EMBL/GenBank/DDBJ databases">
        <authorList>
            <person name="Palmer J.M."/>
        </authorList>
    </citation>
    <scope>NUCLEOTIDE SEQUENCE</scope>
    <source>
        <strain evidence="1">EPUS1.4</strain>
        <tissue evidence="1">Thallus</tissue>
    </source>
</reference>
<gene>
    <name evidence="1" type="ORF">GJ744_000300</name>
</gene>
<dbReference type="AlphaFoldDB" id="A0A8H7APA3"/>
<accession>A0A8H7APA3</accession>
<proteinExistence type="predicted"/>
<protein>
    <submittedName>
        <fullName evidence="1">Uncharacterized protein</fullName>
    </submittedName>
</protein>
<name>A0A8H7APA3_9EURO</name>
<sequence length="188" mass="21438">MNKMTNSKNIPLSLVSGNINMLQRITIGIQSIQLLREDLYLLLYSFRALKVLGIDGNLLRTIEFSRPLEYGPDVALQRCTDQSLGLLLAAFGGKEAFRRFMVHFPSLSVEYNFGIAVDVILPATGEVVKGVPQWHTANMREEMNQRYPILELEDSKDEVERKSFLTRAMAPKPKMIPIRDQRRGSKRN</sequence>
<comment type="caution">
    <text evidence="1">The sequence shown here is derived from an EMBL/GenBank/DDBJ whole genome shotgun (WGS) entry which is preliminary data.</text>
</comment>
<keyword evidence="2" id="KW-1185">Reference proteome</keyword>
<dbReference type="Proteomes" id="UP000606974">
    <property type="component" value="Unassembled WGS sequence"/>
</dbReference>